<comment type="caution">
    <text evidence="2">The sequence shown here is derived from an EMBL/GenBank/DDBJ whole genome shotgun (WGS) entry which is preliminary data.</text>
</comment>
<organism evidence="2 3">
    <name type="scientific">Devosia insulae DS-56</name>
    <dbReference type="NCBI Taxonomy" id="1116389"/>
    <lineage>
        <taxon>Bacteria</taxon>
        <taxon>Pseudomonadati</taxon>
        <taxon>Pseudomonadota</taxon>
        <taxon>Alphaproteobacteria</taxon>
        <taxon>Hyphomicrobiales</taxon>
        <taxon>Devosiaceae</taxon>
        <taxon>Devosia</taxon>
    </lineage>
</organism>
<evidence type="ECO:0000313" key="2">
    <source>
        <dbReference type="EMBL" id="OEO32966.1"/>
    </source>
</evidence>
<dbReference type="OrthoDB" id="118685at2"/>
<feature type="transmembrane region" description="Helical" evidence="1">
    <location>
        <begin position="118"/>
        <end position="143"/>
    </location>
</feature>
<feature type="transmembrane region" description="Helical" evidence="1">
    <location>
        <begin position="163"/>
        <end position="185"/>
    </location>
</feature>
<keyword evidence="3" id="KW-1185">Reference proteome</keyword>
<reference evidence="2 3" key="1">
    <citation type="journal article" date="2015" name="Genome Announc.">
        <title>Genome Assemblies of Three Soil-Associated Devosia species: D. insulae, D. limi, and D. soli.</title>
        <authorList>
            <person name="Hassan Y.I."/>
            <person name="Lepp D."/>
            <person name="Zhou T."/>
        </authorList>
    </citation>
    <scope>NUCLEOTIDE SEQUENCE [LARGE SCALE GENOMIC DNA]</scope>
    <source>
        <strain evidence="2 3">DS-56</strain>
    </source>
</reference>
<dbReference type="EMBL" id="LAJE02000044">
    <property type="protein sequence ID" value="OEO32966.1"/>
    <property type="molecule type" value="Genomic_DNA"/>
</dbReference>
<feature type="transmembrane region" description="Helical" evidence="1">
    <location>
        <begin position="197"/>
        <end position="215"/>
    </location>
</feature>
<feature type="transmembrane region" description="Helical" evidence="1">
    <location>
        <begin position="20"/>
        <end position="40"/>
    </location>
</feature>
<dbReference type="RefSeq" id="WP_069907929.1">
    <property type="nucleotide sequence ID" value="NZ_LAJE02000044.1"/>
</dbReference>
<gene>
    <name evidence="2" type="ORF">VW23_009135</name>
</gene>
<protein>
    <submittedName>
        <fullName evidence="2">Uncharacterized protein</fullName>
    </submittedName>
</protein>
<keyword evidence="1" id="KW-1133">Transmembrane helix</keyword>
<dbReference type="Proteomes" id="UP000095463">
    <property type="component" value="Unassembled WGS sequence"/>
</dbReference>
<proteinExistence type="predicted"/>
<accession>A0A1E5XWJ2</accession>
<feature type="transmembrane region" description="Helical" evidence="1">
    <location>
        <begin position="60"/>
        <end position="82"/>
    </location>
</feature>
<name>A0A1E5XWJ2_9HYPH</name>
<keyword evidence="1" id="KW-0472">Membrane</keyword>
<keyword evidence="1" id="KW-0812">Transmembrane</keyword>
<dbReference type="AlphaFoldDB" id="A0A1E5XWJ2"/>
<sequence length="294" mass="32563">MKSLVALIKREYLEHRGAFVYAPGVILGIMTLVLVFGIASNRFQMHQEIGVPSALKFFEFGFLAVAALWSMYLLAALFFYYADAFSADRRNNAMLFWKSMPVTDFKVLASKSLAGMTIFPALIFGAYLITGVLIYVVTMITAMILPRLGVPGIFEFLASGFQIAGFALVSLVVALLWYAPFFAWVGALSTVFRRWSIPLAFLIPGLIGLAENLIFNDTGPRAGYFLSYLNERLKFGSDDMQIEKAIFTDAAFNASVMIPRFLATVDWAQLVGGLIVAALLVYAASEYRRRIVAT</sequence>
<evidence type="ECO:0000313" key="3">
    <source>
        <dbReference type="Proteomes" id="UP000095463"/>
    </source>
</evidence>
<feature type="transmembrane region" description="Helical" evidence="1">
    <location>
        <begin position="267"/>
        <end position="285"/>
    </location>
</feature>
<evidence type="ECO:0000256" key="1">
    <source>
        <dbReference type="SAM" id="Phobius"/>
    </source>
</evidence>